<feature type="compositionally biased region" description="Basic and acidic residues" evidence="3">
    <location>
        <begin position="216"/>
        <end position="234"/>
    </location>
</feature>
<protein>
    <submittedName>
        <fullName evidence="5">1-acyl-sn-glycerol-3-phosphate acyltransferase</fullName>
        <ecNumber evidence="5">2.3.1.-</ecNumber>
    </submittedName>
</protein>
<accession>A0A1A9GN49</accession>
<dbReference type="InterPro" id="IPR002123">
    <property type="entry name" value="Plipid/glycerol_acylTrfase"/>
</dbReference>
<dbReference type="Proteomes" id="UP000077868">
    <property type="component" value="Chromosome"/>
</dbReference>
<dbReference type="PANTHER" id="PTHR10434">
    <property type="entry name" value="1-ACYL-SN-GLYCEROL-3-PHOSPHATE ACYLTRANSFERASE"/>
    <property type="match status" value="1"/>
</dbReference>
<dbReference type="EMBL" id="CP015079">
    <property type="protein sequence ID" value="ANH38911.1"/>
    <property type="molecule type" value="Genomic_DNA"/>
</dbReference>
<evidence type="ECO:0000313" key="6">
    <source>
        <dbReference type="Proteomes" id="UP000077868"/>
    </source>
</evidence>
<evidence type="ECO:0000313" key="5">
    <source>
        <dbReference type="EMBL" id="ANH38911.1"/>
    </source>
</evidence>
<dbReference type="AlphaFoldDB" id="A0A1A9GN49"/>
<reference evidence="5 6" key="1">
    <citation type="submission" date="2016-03" db="EMBL/GenBank/DDBJ databases">
        <title>Complete genome sequence of a soil Actinobacterium, Nocardioides dokdonensis FR1436.</title>
        <authorList>
            <person name="Kwon S.-K."/>
            <person name="Kim K."/>
            <person name="Kim J.F."/>
        </authorList>
    </citation>
    <scope>NUCLEOTIDE SEQUENCE [LARGE SCALE GENOMIC DNA]</scope>
    <source>
        <strain evidence="5 6">FR1436</strain>
    </source>
</reference>
<keyword evidence="6" id="KW-1185">Reference proteome</keyword>
<name>A0A1A9GN49_9ACTN</name>
<evidence type="ECO:0000259" key="4">
    <source>
        <dbReference type="SMART" id="SM00563"/>
    </source>
</evidence>
<evidence type="ECO:0000256" key="3">
    <source>
        <dbReference type="SAM" id="MobiDB-lite"/>
    </source>
</evidence>
<feature type="domain" description="Phospholipid/glycerol acyltransferase" evidence="4">
    <location>
        <begin position="28"/>
        <end position="146"/>
    </location>
</feature>
<evidence type="ECO:0000256" key="2">
    <source>
        <dbReference type="ARBA" id="ARBA00023315"/>
    </source>
</evidence>
<dbReference type="GO" id="GO:0006654">
    <property type="term" value="P:phosphatidic acid biosynthetic process"/>
    <property type="evidence" value="ECO:0007669"/>
    <property type="project" value="TreeGrafter"/>
</dbReference>
<dbReference type="STRING" id="1300347.I601_2495"/>
<dbReference type="PATRIC" id="fig|1300347.3.peg.2487"/>
<dbReference type="CDD" id="cd07989">
    <property type="entry name" value="LPLAT_AGPAT-like"/>
    <property type="match status" value="1"/>
</dbReference>
<dbReference type="EC" id="2.3.1.-" evidence="5"/>
<dbReference type="GO" id="GO:0005886">
    <property type="term" value="C:plasma membrane"/>
    <property type="evidence" value="ECO:0007669"/>
    <property type="project" value="TreeGrafter"/>
</dbReference>
<dbReference type="GO" id="GO:0003841">
    <property type="term" value="F:1-acylglycerol-3-phosphate O-acyltransferase activity"/>
    <property type="evidence" value="ECO:0007669"/>
    <property type="project" value="TreeGrafter"/>
</dbReference>
<gene>
    <name evidence="5" type="primary">plsC_3</name>
    <name evidence="5" type="ORF">I601_2495</name>
</gene>
<evidence type="ECO:0000256" key="1">
    <source>
        <dbReference type="ARBA" id="ARBA00022679"/>
    </source>
</evidence>
<dbReference type="PANTHER" id="PTHR10434:SF55">
    <property type="entry name" value="POSSIBLE ACYLTRANSFERASE"/>
    <property type="match status" value="1"/>
</dbReference>
<dbReference type="Pfam" id="PF01553">
    <property type="entry name" value="Acyltransferase"/>
    <property type="match status" value="1"/>
</dbReference>
<proteinExistence type="predicted"/>
<dbReference type="KEGG" id="ndk:I601_2495"/>
<feature type="region of interest" description="Disordered" evidence="3">
    <location>
        <begin position="212"/>
        <end position="234"/>
    </location>
</feature>
<dbReference type="SMART" id="SM00563">
    <property type="entry name" value="PlsC"/>
    <property type="match status" value="1"/>
</dbReference>
<keyword evidence="2 5" id="KW-0012">Acyltransferase</keyword>
<dbReference type="SUPFAM" id="SSF69593">
    <property type="entry name" value="Glycerol-3-phosphate (1)-acyltransferase"/>
    <property type="match status" value="1"/>
</dbReference>
<organism evidence="5 6">
    <name type="scientific">Nocardioides dokdonensis FR1436</name>
    <dbReference type="NCBI Taxonomy" id="1300347"/>
    <lineage>
        <taxon>Bacteria</taxon>
        <taxon>Bacillati</taxon>
        <taxon>Actinomycetota</taxon>
        <taxon>Actinomycetes</taxon>
        <taxon>Propionibacteriales</taxon>
        <taxon>Nocardioidaceae</taxon>
        <taxon>Nocardioides</taxon>
    </lineage>
</organism>
<sequence>MAIVKPPLLATTRPDWRGGEHIPASGGFVLVLNHISHVDPFTAAHLVHGHGRLPRYLAKADLFKHPLLRRFLHALGQIPVHRASSTAAGAYAAAVAAVRRGECVVVYPEGTITRDPGLWPMRGKSGAARIALATGCPVVPVGQWGAQHLLAPYAKRPHLLPPRKRISMLVGEPVDLSDLVTDPGAPTSPAAVSAATDRIMARITGLVEQIRGEQAPAERFDMRRMHDHDRKDSA</sequence>
<keyword evidence="1 5" id="KW-0808">Transferase</keyword>